<sequence>MSFRSPDAILELMSNSAVVDSLKMARRGQVCLVGFLGGLEPIPDFNPLVQMASDTHFSFFGSFAFGMPEFFLSDIPLQEIVAMPKRVDSGYFA</sequence>
<comment type="caution">
    <text evidence="1">The sequence shown here is derived from an EMBL/GenBank/DDBJ whole genome shotgun (WGS) entry which is preliminary data.</text>
</comment>
<name>A0A9X0C8F9_9EURO</name>
<organism evidence="1 2">
    <name type="scientific">Penicillium fimorum</name>
    <dbReference type="NCBI Taxonomy" id="1882269"/>
    <lineage>
        <taxon>Eukaryota</taxon>
        <taxon>Fungi</taxon>
        <taxon>Dikarya</taxon>
        <taxon>Ascomycota</taxon>
        <taxon>Pezizomycotina</taxon>
        <taxon>Eurotiomycetes</taxon>
        <taxon>Eurotiomycetidae</taxon>
        <taxon>Eurotiales</taxon>
        <taxon>Aspergillaceae</taxon>
        <taxon>Penicillium</taxon>
    </lineage>
</organism>
<keyword evidence="2" id="KW-1185">Reference proteome</keyword>
<gene>
    <name evidence="1" type="ORF">N7463_001866</name>
</gene>
<dbReference type="AlphaFoldDB" id="A0A9X0C8F9"/>
<dbReference type="EMBL" id="JAPWDS010000002">
    <property type="protein sequence ID" value="KAJ5512314.1"/>
    <property type="molecule type" value="Genomic_DNA"/>
</dbReference>
<evidence type="ECO:0000313" key="1">
    <source>
        <dbReference type="EMBL" id="KAJ5512314.1"/>
    </source>
</evidence>
<evidence type="ECO:0000313" key="2">
    <source>
        <dbReference type="Proteomes" id="UP001149954"/>
    </source>
</evidence>
<accession>A0A9X0C8F9</accession>
<proteinExistence type="predicted"/>
<dbReference type="Proteomes" id="UP001149954">
    <property type="component" value="Unassembled WGS sequence"/>
</dbReference>
<protein>
    <submittedName>
        <fullName evidence="1">Alcohol dehydrogenase zinc-binding domain protein</fullName>
    </submittedName>
</protein>
<dbReference type="OrthoDB" id="203908at2759"/>
<reference evidence="1" key="1">
    <citation type="submission" date="2022-12" db="EMBL/GenBank/DDBJ databases">
        <authorList>
            <person name="Petersen C."/>
        </authorList>
    </citation>
    <scope>NUCLEOTIDE SEQUENCE</scope>
    <source>
        <strain evidence="1">IBT 29495</strain>
    </source>
</reference>
<reference evidence="1" key="2">
    <citation type="journal article" date="2023" name="IMA Fungus">
        <title>Comparative genomic study of the Penicillium genus elucidates a diverse pangenome and 15 lateral gene transfer events.</title>
        <authorList>
            <person name="Petersen C."/>
            <person name="Sorensen T."/>
            <person name="Nielsen M.R."/>
            <person name="Sondergaard T.E."/>
            <person name="Sorensen J.L."/>
            <person name="Fitzpatrick D.A."/>
            <person name="Frisvad J.C."/>
            <person name="Nielsen K.L."/>
        </authorList>
    </citation>
    <scope>NUCLEOTIDE SEQUENCE</scope>
    <source>
        <strain evidence="1">IBT 29495</strain>
    </source>
</reference>